<gene>
    <name evidence="10" type="ORF">ACFSUO_15365</name>
</gene>
<comment type="subcellular location">
    <subcellularLocation>
        <location evidence="1">Cell membrane</location>
        <topology evidence="1">Multi-pass membrane protein</topology>
    </subcellularLocation>
</comment>
<dbReference type="PANTHER" id="PTHR34582:SF2">
    <property type="entry name" value="UPF0702 TRANSMEMBRANE PROTEIN YDFR"/>
    <property type="match status" value="1"/>
</dbReference>
<evidence type="ECO:0000256" key="8">
    <source>
        <dbReference type="SAM" id="Phobius"/>
    </source>
</evidence>
<keyword evidence="11" id="KW-1185">Reference proteome</keyword>
<evidence type="ECO:0000256" key="1">
    <source>
        <dbReference type="ARBA" id="ARBA00004651"/>
    </source>
</evidence>
<feature type="transmembrane region" description="Helical" evidence="8">
    <location>
        <begin position="31"/>
        <end position="49"/>
    </location>
</feature>
<evidence type="ECO:0000256" key="7">
    <source>
        <dbReference type="SAM" id="MobiDB-lite"/>
    </source>
</evidence>
<keyword evidence="3" id="KW-1003">Cell membrane</keyword>
<proteinExistence type="inferred from homology"/>
<keyword evidence="5 8" id="KW-1133">Transmembrane helix</keyword>
<reference evidence="11" key="1">
    <citation type="journal article" date="2019" name="Int. J. Syst. Evol. Microbiol.">
        <title>The Global Catalogue of Microorganisms (GCM) 10K type strain sequencing project: providing services to taxonomists for standard genome sequencing and annotation.</title>
        <authorList>
            <consortium name="The Broad Institute Genomics Platform"/>
            <consortium name="The Broad Institute Genome Sequencing Center for Infectious Disease"/>
            <person name="Wu L."/>
            <person name="Ma J."/>
        </authorList>
    </citation>
    <scope>NUCLEOTIDE SEQUENCE [LARGE SCALE GENOMIC DNA]</scope>
    <source>
        <strain evidence="11">TISTR 1535</strain>
    </source>
</reference>
<feature type="transmembrane region" description="Helical" evidence="8">
    <location>
        <begin position="6"/>
        <end position="24"/>
    </location>
</feature>
<dbReference type="RefSeq" id="WP_382395742.1">
    <property type="nucleotide sequence ID" value="NZ_JBHUNA010000041.1"/>
</dbReference>
<feature type="region of interest" description="Disordered" evidence="7">
    <location>
        <begin position="195"/>
        <end position="221"/>
    </location>
</feature>
<dbReference type="Gene3D" id="3.30.240.20">
    <property type="entry name" value="bsu07140 like domains"/>
    <property type="match status" value="1"/>
</dbReference>
<comment type="similarity">
    <text evidence="2">Belongs to the UPF0702 family.</text>
</comment>
<feature type="compositionally biased region" description="Polar residues" evidence="7">
    <location>
        <begin position="212"/>
        <end position="221"/>
    </location>
</feature>
<evidence type="ECO:0000256" key="3">
    <source>
        <dbReference type="ARBA" id="ARBA00022475"/>
    </source>
</evidence>
<comment type="caution">
    <text evidence="10">The sequence shown here is derived from an EMBL/GenBank/DDBJ whole genome shotgun (WGS) entry which is preliminary data.</text>
</comment>
<dbReference type="PANTHER" id="PTHR34582">
    <property type="entry name" value="UPF0702 TRANSMEMBRANE PROTEIN YCAP"/>
    <property type="match status" value="1"/>
</dbReference>
<dbReference type="Proteomes" id="UP001597502">
    <property type="component" value="Unassembled WGS sequence"/>
</dbReference>
<dbReference type="EMBL" id="JBHUNA010000041">
    <property type="protein sequence ID" value="MFD2762336.1"/>
    <property type="molecule type" value="Genomic_DNA"/>
</dbReference>
<keyword evidence="6 8" id="KW-0472">Membrane</keyword>
<protein>
    <submittedName>
        <fullName evidence="10">YetF domain-containing protein</fullName>
    </submittedName>
</protein>
<keyword evidence="4 8" id="KW-0812">Transmembrane</keyword>
<dbReference type="Pfam" id="PF04239">
    <property type="entry name" value="DUF421"/>
    <property type="match status" value="1"/>
</dbReference>
<dbReference type="InterPro" id="IPR007353">
    <property type="entry name" value="DUF421"/>
</dbReference>
<evidence type="ECO:0000256" key="5">
    <source>
        <dbReference type="ARBA" id="ARBA00022989"/>
    </source>
</evidence>
<feature type="transmembrane region" description="Helical" evidence="8">
    <location>
        <begin position="55"/>
        <end position="75"/>
    </location>
</feature>
<sequence>MELDWIWKSIIIVVGGTLLLRLAGRKSISQMTLPQTVIMIGIGSLLIQPVSGKNIWVTLAVGTLLIATLFIMEYAQVKGNIFEKIITGKSKVLVENGTVKEQNLKKLRMTVDQLEMNLRMNNVKSIDDVEWATLEPNGQVGYTLKQELQPVTKKEFQQLSQSVEEMLSQLSTNQQINRLQNQLNELNQQLEEMKQKRDIFKEIDDDEKEQETQNPSPRHLQ</sequence>
<evidence type="ECO:0000256" key="6">
    <source>
        <dbReference type="ARBA" id="ARBA00023136"/>
    </source>
</evidence>
<organism evidence="10 11">
    <name type="scientific">Lentibacillus juripiscarius</name>
    <dbReference type="NCBI Taxonomy" id="257446"/>
    <lineage>
        <taxon>Bacteria</taxon>
        <taxon>Bacillati</taxon>
        <taxon>Bacillota</taxon>
        <taxon>Bacilli</taxon>
        <taxon>Bacillales</taxon>
        <taxon>Bacillaceae</taxon>
        <taxon>Lentibacillus</taxon>
    </lineage>
</organism>
<evidence type="ECO:0000313" key="11">
    <source>
        <dbReference type="Proteomes" id="UP001597502"/>
    </source>
</evidence>
<feature type="domain" description="YetF C-terminal" evidence="9">
    <location>
        <begin position="80"/>
        <end position="189"/>
    </location>
</feature>
<evidence type="ECO:0000313" key="10">
    <source>
        <dbReference type="EMBL" id="MFD2762336.1"/>
    </source>
</evidence>
<dbReference type="InterPro" id="IPR023090">
    <property type="entry name" value="UPF0702_alpha/beta_dom_sf"/>
</dbReference>
<evidence type="ECO:0000259" key="9">
    <source>
        <dbReference type="Pfam" id="PF04239"/>
    </source>
</evidence>
<evidence type="ECO:0000256" key="2">
    <source>
        <dbReference type="ARBA" id="ARBA00006448"/>
    </source>
</evidence>
<accession>A0ABW5VA65</accession>
<name>A0ABW5VA65_9BACI</name>
<evidence type="ECO:0000256" key="4">
    <source>
        <dbReference type="ARBA" id="ARBA00022692"/>
    </source>
</evidence>